<gene>
    <name evidence="2" type="ORF">SAC06_03555</name>
</gene>
<protein>
    <submittedName>
        <fullName evidence="2">Polyphosphate polymerase domain-containing protein</fullName>
    </submittedName>
</protein>
<evidence type="ECO:0000313" key="2">
    <source>
        <dbReference type="EMBL" id="XBW08647.1"/>
    </source>
</evidence>
<reference evidence="2" key="1">
    <citation type="submission" date="2023-11" db="EMBL/GenBank/DDBJ databases">
        <title>Scrofimicrobium hongkongense sp. nov., isolated from a patient with peritonitis.</title>
        <authorList>
            <person name="Lao H.Y."/>
            <person name="Wong A.Y.P."/>
            <person name="Ng T.L."/>
            <person name="Wong R.Y.L."/>
            <person name="Yau M.C.Y."/>
            <person name="Lam J.Y.W."/>
            <person name="Siu G.K.H."/>
        </authorList>
    </citation>
    <scope>NUCLEOTIDE SEQUENCE</scope>
    <source>
        <strain evidence="2">R131</strain>
    </source>
</reference>
<dbReference type="RefSeq" id="WP_350258847.1">
    <property type="nucleotide sequence ID" value="NZ_CP138335.1"/>
</dbReference>
<feature type="domain" description="VTC" evidence="1">
    <location>
        <begin position="28"/>
        <end position="236"/>
    </location>
</feature>
<dbReference type="Pfam" id="PF09359">
    <property type="entry name" value="VTC"/>
    <property type="match status" value="1"/>
</dbReference>
<dbReference type="Gene3D" id="3.20.100.30">
    <property type="entry name" value="VTC, catalytic tunnel domain"/>
    <property type="match status" value="1"/>
</dbReference>
<name>A0AAU7V8N9_9ACTO</name>
<accession>A0AAU7V8N9</accession>
<dbReference type="KEGG" id="sapp:SAC06_03555"/>
<organism evidence="2">
    <name type="scientific">Scrofimicrobium appendicitidis</name>
    <dbReference type="NCBI Taxonomy" id="3079930"/>
    <lineage>
        <taxon>Bacteria</taxon>
        <taxon>Bacillati</taxon>
        <taxon>Actinomycetota</taxon>
        <taxon>Actinomycetes</taxon>
        <taxon>Actinomycetales</taxon>
        <taxon>Actinomycetaceae</taxon>
        <taxon>Scrofimicrobium</taxon>
    </lineage>
</organism>
<proteinExistence type="predicted"/>
<dbReference type="CDD" id="cd07750">
    <property type="entry name" value="PolyPPase_VTC_like"/>
    <property type="match status" value="1"/>
</dbReference>
<dbReference type="GO" id="GO:0006799">
    <property type="term" value="P:polyphosphate biosynthetic process"/>
    <property type="evidence" value="ECO:0007669"/>
    <property type="project" value="UniProtKB-ARBA"/>
</dbReference>
<evidence type="ECO:0000259" key="1">
    <source>
        <dbReference type="Pfam" id="PF09359"/>
    </source>
</evidence>
<dbReference type="InterPro" id="IPR042267">
    <property type="entry name" value="VTC_sf"/>
</dbReference>
<dbReference type="EMBL" id="CP138335">
    <property type="protein sequence ID" value="XBW08647.1"/>
    <property type="molecule type" value="Genomic_DNA"/>
</dbReference>
<dbReference type="AlphaFoldDB" id="A0AAU7V8N9"/>
<sequence>MNGPWDRLETLSPVGLGELVTEAELLQRVDRKYLVENPVAEAMLDALDPRTRVLAIDGRREFAYDSVYFDTPDHLSYRLAALRRRHRFKVRTRSYLDTGTSFLELKTRSGRGRTVKDRIPIDPGNRETLTQGGRAFLAGLLGHLGHDPALVDELCPTLEIRYCRTTLLLPGGSRATIDRQLRWEATGGGCSTSLPDHIIIETKSTGRPGQLDRALWRVGSRPVSLSKFGTGTAALHANLPSNKWARVLRGPFAQQSVTAGTQKLGETR</sequence>
<dbReference type="InterPro" id="IPR018966">
    <property type="entry name" value="VTC_domain"/>
</dbReference>